<comment type="subcellular location">
    <subcellularLocation>
        <location evidence="8">Nucleus</location>
    </subcellularLocation>
</comment>
<comment type="caution">
    <text evidence="8">Lacks conserved residue(s) required for the propagation of feature annotation.</text>
</comment>
<feature type="domain" description="GIY-YIG" evidence="10">
    <location>
        <begin position="10"/>
        <end position="92"/>
    </location>
</feature>
<reference evidence="11" key="1">
    <citation type="submission" date="2023-11" db="EMBL/GenBank/DDBJ databases">
        <title>The genome sequences of three competitors of mushroom-forming fungi.</title>
        <authorList>
            <person name="Beijen E."/>
            <person name="Ohm R.A."/>
        </authorList>
    </citation>
    <scope>NUCLEOTIDE SEQUENCE</scope>
    <source>
        <strain evidence="11">CBS 100526</strain>
    </source>
</reference>
<keyword evidence="5 8" id="KW-0233">DNA recombination</keyword>
<keyword evidence="1 8" id="KW-0540">Nuclease</keyword>
<dbReference type="GO" id="GO:0008821">
    <property type="term" value="F:crossover junction DNA endonuclease activity"/>
    <property type="evidence" value="ECO:0007669"/>
    <property type="project" value="TreeGrafter"/>
</dbReference>
<keyword evidence="3 8" id="KW-0227">DNA damage</keyword>
<dbReference type="PROSITE" id="PS50164">
    <property type="entry name" value="GIY_YIG"/>
    <property type="match status" value="1"/>
</dbReference>
<name>A0AAE1M2A5_9HYPO</name>
<evidence type="ECO:0000313" key="12">
    <source>
        <dbReference type="Proteomes" id="UP001273209"/>
    </source>
</evidence>
<evidence type="ECO:0000256" key="7">
    <source>
        <dbReference type="ARBA" id="ARBA00023242"/>
    </source>
</evidence>
<dbReference type="InterPro" id="IPR048749">
    <property type="entry name" value="SLX1_C"/>
</dbReference>
<dbReference type="Gene3D" id="3.40.1440.10">
    <property type="entry name" value="GIY-YIG endonuclease"/>
    <property type="match status" value="1"/>
</dbReference>
<comment type="similarity">
    <text evidence="8">Belongs to the SLX1 family.</text>
</comment>
<dbReference type="EMBL" id="JAWRVG010000004">
    <property type="protein sequence ID" value="KAK4082891.1"/>
    <property type="molecule type" value="Genomic_DNA"/>
</dbReference>
<dbReference type="InterPro" id="IPR027520">
    <property type="entry name" value="Slx1"/>
</dbReference>
<keyword evidence="12" id="KW-1185">Reference proteome</keyword>
<feature type="region of interest" description="Disordered" evidence="9">
    <location>
        <begin position="28"/>
        <end position="53"/>
    </location>
</feature>
<proteinExistence type="inferred from homology"/>
<dbReference type="Proteomes" id="UP001273209">
    <property type="component" value="Unassembled WGS sequence"/>
</dbReference>
<dbReference type="GO" id="GO:0017108">
    <property type="term" value="F:5'-flap endonuclease activity"/>
    <property type="evidence" value="ECO:0007669"/>
    <property type="project" value="InterPro"/>
</dbReference>
<dbReference type="AlphaFoldDB" id="A0AAE1M2A5"/>
<dbReference type="GO" id="GO:0033557">
    <property type="term" value="C:Slx1-Slx4 complex"/>
    <property type="evidence" value="ECO:0007669"/>
    <property type="project" value="UniProtKB-UniRule"/>
</dbReference>
<evidence type="ECO:0000256" key="4">
    <source>
        <dbReference type="ARBA" id="ARBA00022801"/>
    </source>
</evidence>
<dbReference type="Pfam" id="PF21202">
    <property type="entry name" value="SLX1_C"/>
    <property type="match status" value="1"/>
</dbReference>
<comment type="caution">
    <text evidence="11">The sequence shown here is derived from an EMBL/GenBank/DDBJ whole genome shotgun (WGS) entry which is preliminary data.</text>
</comment>
<evidence type="ECO:0000256" key="2">
    <source>
        <dbReference type="ARBA" id="ARBA00022759"/>
    </source>
</evidence>
<dbReference type="InterPro" id="IPR013083">
    <property type="entry name" value="Znf_RING/FYVE/PHD"/>
</dbReference>
<dbReference type="Pfam" id="PF01541">
    <property type="entry name" value="GIY-YIG"/>
    <property type="match status" value="1"/>
</dbReference>
<comment type="function">
    <text evidence="8">Catalytic subunit of the SLX1-SLX4 structure-specific endonuclease that resolves DNA secondary structures generated during DNA repair and recombination. Has endonuclease activity towards branched DNA substrates, introducing single-strand cuts in duplex DNA close to junctions with ss-DNA.</text>
</comment>
<keyword evidence="6 8" id="KW-0234">DNA repair</keyword>
<evidence type="ECO:0000313" key="11">
    <source>
        <dbReference type="EMBL" id="KAK4082891.1"/>
    </source>
</evidence>
<protein>
    <recommendedName>
        <fullName evidence="10">GIY-YIG domain-containing protein</fullName>
    </recommendedName>
</protein>
<keyword evidence="7 8" id="KW-0539">Nucleus</keyword>
<evidence type="ECO:0000256" key="1">
    <source>
        <dbReference type="ARBA" id="ARBA00022722"/>
    </source>
</evidence>
<comment type="cofactor">
    <cofactor evidence="8">
        <name>a divalent metal cation</name>
        <dbReference type="ChEBI" id="CHEBI:60240"/>
    </cofactor>
</comment>
<evidence type="ECO:0000256" key="5">
    <source>
        <dbReference type="ARBA" id="ARBA00023172"/>
    </source>
</evidence>
<keyword evidence="4 8" id="KW-0378">Hydrolase</keyword>
<dbReference type="GO" id="GO:0000724">
    <property type="term" value="P:double-strand break repair via homologous recombination"/>
    <property type="evidence" value="ECO:0007669"/>
    <property type="project" value="TreeGrafter"/>
</dbReference>
<evidence type="ECO:0000259" key="10">
    <source>
        <dbReference type="PROSITE" id="PS50164"/>
    </source>
</evidence>
<dbReference type="HAMAP" id="MF_03100">
    <property type="entry name" value="Endonuc_su_Slx1"/>
    <property type="match status" value="1"/>
</dbReference>
<evidence type="ECO:0000256" key="8">
    <source>
        <dbReference type="HAMAP-Rule" id="MF_03100"/>
    </source>
</evidence>
<keyword evidence="2 8" id="KW-0255">Endonuclease</keyword>
<organism evidence="11 12">
    <name type="scientific">Trichoderma aggressivum f. europaeum</name>
    <dbReference type="NCBI Taxonomy" id="173218"/>
    <lineage>
        <taxon>Eukaryota</taxon>
        <taxon>Fungi</taxon>
        <taxon>Dikarya</taxon>
        <taxon>Ascomycota</taxon>
        <taxon>Pezizomycotina</taxon>
        <taxon>Sordariomycetes</taxon>
        <taxon>Hypocreomycetidae</taxon>
        <taxon>Hypocreales</taxon>
        <taxon>Hypocreaceae</taxon>
        <taxon>Trichoderma</taxon>
    </lineage>
</organism>
<dbReference type="InterPro" id="IPR050381">
    <property type="entry name" value="SLX1_endonuclease"/>
</dbReference>
<evidence type="ECO:0000256" key="6">
    <source>
        <dbReference type="ARBA" id="ARBA00023204"/>
    </source>
</evidence>
<dbReference type="InterPro" id="IPR000305">
    <property type="entry name" value="GIY-YIG_endonuc"/>
</dbReference>
<accession>A0AAE1M2A5</accession>
<evidence type="ECO:0000256" key="3">
    <source>
        <dbReference type="ARBA" id="ARBA00022763"/>
    </source>
</evidence>
<dbReference type="PANTHER" id="PTHR20208">
    <property type="entry name" value="STRUCTURE-SPECIFIC ENDONUCLEASE SUBUNIT SLX1"/>
    <property type="match status" value="1"/>
</dbReference>
<dbReference type="PANTHER" id="PTHR20208:SF10">
    <property type="entry name" value="STRUCTURE-SPECIFIC ENDONUCLEASE SUBUNIT SLX1"/>
    <property type="match status" value="1"/>
</dbReference>
<dbReference type="RefSeq" id="XP_062759320.1">
    <property type="nucleotide sequence ID" value="XM_062895889.1"/>
</dbReference>
<evidence type="ECO:0000256" key="9">
    <source>
        <dbReference type="SAM" id="MobiDB-lite"/>
    </source>
</evidence>
<dbReference type="GeneID" id="87915794"/>
<sequence length="241" mass="26560">MSGLVKPLPALYVVYVLRSTVRPGSIYIGSTPNPPRRLKQHNGEAKGGAVRTSRDSLRPWEMIVLVSGFPSSTAALKFDQDAHKAWNDRSEARETPTTSSPKILTDFGPSAGDASATSWGIHALALDYSPMRDYIEKAHNVTSFERQGQCIHCRKEMQPEQGLYAMCPNDGCEAMGHVDCWSKHALAGDEPGAIIPTGCKCPACSGEIRWGDMMKELSLRTRGTKEVEKLLRKKKRTKKDS</sequence>
<dbReference type="Gene3D" id="3.30.40.10">
    <property type="entry name" value="Zinc/RING finger domain, C3HC4 (zinc finger)"/>
    <property type="match status" value="1"/>
</dbReference>
<gene>
    <name evidence="11" type="ORF">Triagg1_1781</name>
</gene>
<comment type="subunit">
    <text evidence="8">Forms a heterodimer with SLX4.</text>
</comment>
<dbReference type="InterPro" id="IPR035901">
    <property type="entry name" value="GIY-YIG_endonuc_sf"/>
</dbReference>